<comment type="caution">
    <text evidence="1">The sequence shown here is derived from an EMBL/GenBank/DDBJ whole genome shotgun (WGS) entry which is preliminary data.</text>
</comment>
<dbReference type="EMBL" id="ACGT01000035">
    <property type="protein sequence ID" value="EEJ73508.1"/>
    <property type="molecule type" value="Genomic_DNA"/>
</dbReference>
<evidence type="ECO:0000313" key="2">
    <source>
        <dbReference type="Proteomes" id="UP000003531"/>
    </source>
</evidence>
<protein>
    <submittedName>
        <fullName evidence="1">Uncharacterized protein</fullName>
    </submittedName>
</protein>
<reference evidence="1 2" key="1">
    <citation type="submission" date="2009-01" db="EMBL/GenBank/DDBJ databases">
        <authorList>
            <person name="Qin X."/>
            <person name="Bachman B."/>
            <person name="Battles P."/>
            <person name="Bell A."/>
            <person name="Bess C."/>
            <person name="Bickham C."/>
            <person name="Chaboub L."/>
            <person name="Chen D."/>
            <person name="Coyle M."/>
            <person name="Deiros D.R."/>
            <person name="Dinh H."/>
            <person name="Forbes L."/>
            <person name="Fowler G."/>
            <person name="Francisco L."/>
            <person name="Fu Q."/>
            <person name="Gubbala S."/>
            <person name="Hale W."/>
            <person name="Han Y."/>
            <person name="Hemphill L."/>
            <person name="Highlander S.K."/>
            <person name="Hirani K."/>
            <person name="Hogues M."/>
            <person name="Jackson L."/>
            <person name="Jakkamsetti A."/>
            <person name="Javaid M."/>
            <person name="Jiang H."/>
            <person name="Korchina V."/>
            <person name="Kovar C."/>
            <person name="Lara F."/>
            <person name="Lee S."/>
            <person name="Mata R."/>
            <person name="Mathew T."/>
            <person name="Moen C."/>
            <person name="Morales K."/>
            <person name="Munidasa M."/>
            <person name="Nazareth L."/>
            <person name="Ngo R."/>
            <person name="Nguyen L."/>
            <person name="Okwuonu G."/>
            <person name="Ongeri F."/>
            <person name="Patil S."/>
            <person name="Petrosino J."/>
            <person name="Pham C."/>
            <person name="Pham P."/>
            <person name="Pu L.-L."/>
            <person name="Puazo M."/>
            <person name="Raj R."/>
            <person name="Reid J."/>
            <person name="Rouhana J."/>
            <person name="Saada N."/>
            <person name="Shang Y."/>
            <person name="Simmons D."/>
            <person name="Thornton R."/>
            <person name="Warren J."/>
            <person name="Weissenberger G."/>
            <person name="Zhang J."/>
            <person name="Zhang L."/>
            <person name="Zhou C."/>
            <person name="Zhu D."/>
            <person name="Muzny D."/>
            <person name="Worley K."/>
            <person name="Gibbs R."/>
        </authorList>
    </citation>
    <scope>NUCLEOTIDE SEQUENCE [LARGE SCALE GENOMIC DNA]</scope>
    <source>
        <strain evidence="1 2">ATCC 11741</strain>
    </source>
</reference>
<proteinExistence type="predicted"/>
<dbReference type="Proteomes" id="UP000003531">
    <property type="component" value="Unassembled WGS sequence"/>
</dbReference>
<accession>C2EIY1</accession>
<evidence type="ECO:0000313" key="1">
    <source>
        <dbReference type="EMBL" id="EEJ73508.1"/>
    </source>
</evidence>
<gene>
    <name evidence="1" type="ORF">HMPREF0545_1603</name>
</gene>
<sequence length="42" mass="4988">MKLMKNNSDMTYRETHKLTNKIYGYETFFINKLKNGDDNNVG</sequence>
<dbReference type="HOGENOM" id="CLU_3253388_0_0_9"/>
<name>C2EIY1_9LACO</name>
<dbReference type="AlphaFoldDB" id="C2EIY1"/>
<organism evidence="1 2">
    <name type="scientific">Ligilactobacillus salivarius DSM 20555 = ATCC 11741</name>
    <dbReference type="NCBI Taxonomy" id="1423799"/>
    <lineage>
        <taxon>Bacteria</taxon>
        <taxon>Bacillati</taxon>
        <taxon>Bacillota</taxon>
        <taxon>Bacilli</taxon>
        <taxon>Lactobacillales</taxon>
        <taxon>Lactobacillaceae</taxon>
        <taxon>Ligilactobacillus</taxon>
    </lineage>
</organism>